<dbReference type="RefSeq" id="WP_120021408.1">
    <property type="nucleotide sequence ID" value="NZ_QZFV01000010.1"/>
</dbReference>
<dbReference type="InterPro" id="IPR000868">
    <property type="entry name" value="Isochorismatase-like_dom"/>
</dbReference>
<dbReference type="EMBL" id="QZFV01000010">
    <property type="protein sequence ID" value="RJQ92346.1"/>
    <property type="molecule type" value="Genomic_DNA"/>
</dbReference>
<protein>
    <submittedName>
        <fullName evidence="4">Isochorismatase family protein</fullName>
    </submittedName>
</protein>
<dbReference type="InterPro" id="IPR050272">
    <property type="entry name" value="Isochorismatase-like_hydrls"/>
</dbReference>
<evidence type="ECO:0000313" key="4">
    <source>
        <dbReference type="EMBL" id="RJQ92346.1"/>
    </source>
</evidence>
<evidence type="ECO:0000313" key="5">
    <source>
        <dbReference type="Proteomes" id="UP000285112"/>
    </source>
</evidence>
<dbReference type="SUPFAM" id="SSF53474">
    <property type="entry name" value="alpha/beta-Hydrolases"/>
    <property type="match status" value="1"/>
</dbReference>
<dbReference type="Gene3D" id="3.40.50.1820">
    <property type="entry name" value="alpha/beta hydrolase"/>
    <property type="match status" value="1"/>
</dbReference>
<dbReference type="Gene3D" id="3.40.50.850">
    <property type="entry name" value="Isochorismatase-like"/>
    <property type="match status" value="1"/>
</dbReference>
<dbReference type="GO" id="GO:0016787">
    <property type="term" value="F:hydrolase activity"/>
    <property type="evidence" value="ECO:0007669"/>
    <property type="project" value="UniProtKB-KW"/>
</dbReference>
<dbReference type="InterPro" id="IPR029058">
    <property type="entry name" value="AB_hydrolase_fold"/>
</dbReference>
<sequence length="500" mass="53098">MTDDPGLHGAETDRTYARAGFGAKVPRGDRPALVVVDLTRGFTEPDFPSGADLSTEVAAAGELVRTAHASGVPVIYTAISYAPSEVDSIAWLRKAPGMRSLLDGSEEVALDPRLERRDSDQLIVKKGASAFHGTGLAALLSALHVDTVVVCGATTSGCVRATAVDSVQSGFDTLVVGEACGDRAQGPHDAALFDLQAKYADVVPLAEGRSVLAPERPARIAFTGNERLLMPAALADLEATSVWVRSGDLRLHLLDYGPDHATPLVILPGITSPAVTMDFVARELTDLVRPLVLDLRGRGLSDDGPPDGYDLGSYATDVEAVLDELGLQQPILLGHSMGARIAAQVAVSGRHALGGLILVDPPMSGPDRPYPTTLATFLSQLEQARRGTDADEVATHWPTWPRREQELRARWLASCSPAAIAGTHAGFESEQFLPLWTKLTLPTTLLFGTQSPVVTETDVAELDRSNPRHRLIGVAGAGHMVFWDQPSAALRALRALLPAQ</sequence>
<keyword evidence="1" id="KW-0378">Hydrolase</keyword>
<evidence type="ECO:0000259" key="2">
    <source>
        <dbReference type="Pfam" id="PF00561"/>
    </source>
</evidence>
<accession>A0A419IBP1</accession>
<feature type="domain" description="AB hydrolase-1" evidence="2">
    <location>
        <begin position="263"/>
        <end position="486"/>
    </location>
</feature>
<dbReference type="AlphaFoldDB" id="A0A419IBP1"/>
<evidence type="ECO:0000259" key="3">
    <source>
        <dbReference type="Pfam" id="PF00857"/>
    </source>
</evidence>
<reference evidence="4 5" key="1">
    <citation type="submission" date="2018-09" db="EMBL/GenBank/DDBJ databases">
        <title>YIM PH 21725 draft genome.</title>
        <authorList>
            <person name="Miao C."/>
        </authorList>
    </citation>
    <scope>NUCLEOTIDE SEQUENCE [LARGE SCALE GENOMIC DNA]</scope>
    <source>
        <strain evidence="5">YIM PH21725</strain>
    </source>
</reference>
<dbReference type="Pfam" id="PF00561">
    <property type="entry name" value="Abhydrolase_1"/>
    <property type="match status" value="1"/>
</dbReference>
<dbReference type="InterPro" id="IPR036380">
    <property type="entry name" value="Isochorismatase-like_sf"/>
</dbReference>
<evidence type="ECO:0000256" key="1">
    <source>
        <dbReference type="ARBA" id="ARBA00022801"/>
    </source>
</evidence>
<dbReference type="Proteomes" id="UP000285112">
    <property type="component" value="Unassembled WGS sequence"/>
</dbReference>
<feature type="domain" description="Isochorismatase-like" evidence="3">
    <location>
        <begin position="32"/>
        <end position="205"/>
    </location>
</feature>
<dbReference type="InterPro" id="IPR000073">
    <property type="entry name" value="AB_hydrolase_1"/>
</dbReference>
<dbReference type="PANTHER" id="PTHR43540:SF1">
    <property type="entry name" value="ISOCHORISMATASE HYDROLASE"/>
    <property type="match status" value="1"/>
</dbReference>
<dbReference type="Pfam" id="PF00857">
    <property type="entry name" value="Isochorismatase"/>
    <property type="match status" value="1"/>
</dbReference>
<dbReference type="PANTHER" id="PTHR43540">
    <property type="entry name" value="PEROXYUREIDOACRYLATE/UREIDOACRYLATE AMIDOHYDROLASE-RELATED"/>
    <property type="match status" value="1"/>
</dbReference>
<proteinExistence type="predicted"/>
<dbReference type="OrthoDB" id="7500697at2"/>
<keyword evidence="5" id="KW-1185">Reference proteome</keyword>
<name>A0A419IBP1_9PSEU</name>
<gene>
    <name evidence="4" type="ORF">D5S19_00850</name>
</gene>
<dbReference type="SUPFAM" id="SSF52499">
    <property type="entry name" value="Isochorismatase-like hydrolases"/>
    <property type="match status" value="1"/>
</dbReference>
<organism evidence="4 5">
    <name type="scientific">Amycolatopsis panacis</name>
    <dbReference type="NCBI Taxonomy" id="2340917"/>
    <lineage>
        <taxon>Bacteria</taxon>
        <taxon>Bacillati</taxon>
        <taxon>Actinomycetota</taxon>
        <taxon>Actinomycetes</taxon>
        <taxon>Pseudonocardiales</taxon>
        <taxon>Pseudonocardiaceae</taxon>
        <taxon>Amycolatopsis</taxon>
    </lineage>
</organism>
<comment type="caution">
    <text evidence="4">The sequence shown here is derived from an EMBL/GenBank/DDBJ whole genome shotgun (WGS) entry which is preliminary data.</text>
</comment>